<evidence type="ECO:0000256" key="7">
    <source>
        <dbReference type="ARBA" id="ARBA00023267"/>
    </source>
</evidence>
<evidence type="ECO:0000256" key="5">
    <source>
        <dbReference type="ARBA" id="ARBA00023098"/>
    </source>
</evidence>
<protein>
    <recommendedName>
        <fullName evidence="2 8">Biotin carboxyl carrier protein of acetyl-CoA carboxylase</fullName>
    </recommendedName>
</protein>
<evidence type="ECO:0000256" key="3">
    <source>
        <dbReference type="ARBA" id="ARBA00022516"/>
    </source>
</evidence>
<dbReference type="SUPFAM" id="SSF51230">
    <property type="entry name" value="Single hybrid motif"/>
    <property type="match status" value="1"/>
</dbReference>
<evidence type="ECO:0000313" key="11">
    <source>
        <dbReference type="Proteomes" id="UP000696931"/>
    </source>
</evidence>
<dbReference type="NCBIfam" id="NF005457">
    <property type="entry name" value="PRK07051.1"/>
    <property type="match status" value="1"/>
</dbReference>
<keyword evidence="7 8" id="KW-0092">Biotin</keyword>
<organism evidence="10 11">
    <name type="scientific">Eiseniibacteriota bacterium</name>
    <dbReference type="NCBI Taxonomy" id="2212470"/>
    <lineage>
        <taxon>Bacteria</taxon>
        <taxon>Candidatus Eiseniibacteriota</taxon>
    </lineage>
</organism>
<dbReference type="GO" id="GO:0003989">
    <property type="term" value="F:acetyl-CoA carboxylase activity"/>
    <property type="evidence" value="ECO:0007669"/>
    <property type="project" value="InterPro"/>
</dbReference>
<dbReference type="PROSITE" id="PS00188">
    <property type="entry name" value="BIOTIN"/>
    <property type="match status" value="1"/>
</dbReference>
<evidence type="ECO:0000256" key="6">
    <source>
        <dbReference type="ARBA" id="ARBA00023160"/>
    </source>
</evidence>
<dbReference type="NCBIfam" id="TIGR00531">
    <property type="entry name" value="BCCP"/>
    <property type="match status" value="1"/>
</dbReference>
<reference evidence="10" key="1">
    <citation type="submission" date="2020-07" db="EMBL/GenBank/DDBJ databases">
        <title>Huge and variable diversity of episymbiotic CPR bacteria and DPANN archaea in groundwater ecosystems.</title>
        <authorList>
            <person name="He C.Y."/>
            <person name="Keren R."/>
            <person name="Whittaker M."/>
            <person name="Farag I.F."/>
            <person name="Doudna J."/>
            <person name="Cate J.H.D."/>
            <person name="Banfield J.F."/>
        </authorList>
    </citation>
    <scope>NUCLEOTIDE SEQUENCE</scope>
    <source>
        <strain evidence="10">NC_groundwater_1813_Pr3_B-0.1um_71_17</strain>
    </source>
</reference>
<comment type="caution">
    <text evidence="10">The sequence shown here is derived from an EMBL/GenBank/DDBJ whole genome shotgun (WGS) entry which is preliminary data.</text>
</comment>
<dbReference type="PRINTS" id="PR01071">
    <property type="entry name" value="ACOABIOTINCC"/>
</dbReference>
<dbReference type="InterPro" id="IPR050709">
    <property type="entry name" value="Biotin_Carboxyl_Carrier/Decarb"/>
</dbReference>
<dbReference type="PANTHER" id="PTHR45266:SF3">
    <property type="entry name" value="OXALOACETATE DECARBOXYLASE ALPHA CHAIN"/>
    <property type="match status" value="1"/>
</dbReference>
<evidence type="ECO:0000256" key="8">
    <source>
        <dbReference type="RuleBase" id="RU364072"/>
    </source>
</evidence>
<evidence type="ECO:0000256" key="1">
    <source>
        <dbReference type="ARBA" id="ARBA00005194"/>
    </source>
</evidence>
<proteinExistence type="predicted"/>
<dbReference type="PROSITE" id="PS50968">
    <property type="entry name" value="BIOTINYL_LIPOYL"/>
    <property type="match status" value="1"/>
</dbReference>
<evidence type="ECO:0000313" key="10">
    <source>
        <dbReference type="EMBL" id="MBI5170409.1"/>
    </source>
</evidence>
<gene>
    <name evidence="10" type="primary">accB</name>
    <name evidence="10" type="ORF">HZA61_13045</name>
</gene>
<sequence>MEKADKPVGASVAGFEMGELRQLIKLVQRTGIGELELTSGGRSVRISATGHAPAATYAVSAPAPVRAAEAAPAAAPAAAAPAPAANDKLKAITSPMVGTFYRSPAPDADPFVENGDSVDIGQTVCIIEAMKLMNEIESEFKGRVVQILVENAQPVEFGQKLFLVEPA</sequence>
<dbReference type="PANTHER" id="PTHR45266">
    <property type="entry name" value="OXALOACETATE DECARBOXYLASE ALPHA CHAIN"/>
    <property type="match status" value="1"/>
</dbReference>
<name>A0A933SIA4_UNCEI</name>
<evidence type="ECO:0000256" key="4">
    <source>
        <dbReference type="ARBA" id="ARBA00022832"/>
    </source>
</evidence>
<dbReference type="CDD" id="cd06850">
    <property type="entry name" value="biotinyl_domain"/>
    <property type="match status" value="1"/>
</dbReference>
<dbReference type="Pfam" id="PF00364">
    <property type="entry name" value="Biotin_lipoyl"/>
    <property type="match status" value="1"/>
</dbReference>
<accession>A0A933SIA4</accession>
<dbReference type="InterPro" id="IPR011053">
    <property type="entry name" value="Single_hybrid_motif"/>
</dbReference>
<dbReference type="Gene3D" id="2.40.50.100">
    <property type="match status" value="1"/>
</dbReference>
<dbReference type="AlphaFoldDB" id="A0A933SIA4"/>
<comment type="function">
    <text evidence="8">This protein is a component of the acetyl coenzyme A carboxylase complex; first, biotin carboxylase catalyzes the carboxylation of the carrier protein and then the transcarboxylase transfers the carboxyl group to form malonyl-CoA.</text>
</comment>
<evidence type="ECO:0000259" key="9">
    <source>
        <dbReference type="PROSITE" id="PS50968"/>
    </source>
</evidence>
<dbReference type="InterPro" id="IPR001882">
    <property type="entry name" value="Biotin_BS"/>
</dbReference>
<dbReference type="GO" id="GO:0006633">
    <property type="term" value="P:fatty acid biosynthetic process"/>
    <property type="evidence" value="ECO:0007669"/>
    <property type="project" value="UniProtKB-KW"/>
</dbReference>
<keyword evidence="5 8" id="KW-0443">Lipid metabolism</keyword>
<keyword evidence="4 8" id="KW-0276">Fatty acid metabolism</keyword>
<dbReference type="GO" id="GO:0009317">
    <property type="term" value="C:acetyl-CoA carboxylase complex"/>
    <property type="evidence" value="ECO:0007669"/>
    <property type="project" value="InterPro"/>
</dbReference>
<feature type="domain" description="Lipoyl-binding" evidence="9">
    <location>
        <begin position="89"/>
        <end position="165"/>
    </location>
</feature>
<dbReference type="InterPro" id="IPR000089">
    <property type="entry name" value="Biotin_lipoyl"/>
</dbReference>
<dbReference type="InterPro" id="IPR001249">
    <property type="entry name" value="AcCoA_biotinCC"/>
</dbReference>
<keyword evidence="6 8" id="KW-0275">Fatty acid biosynthesis</keyword>
<dbReference type="EMBL" id="JACRIW010000092">
    <property type="protein sequence ID" value="MBI5170409.1"/>
    <property type="molecule type" value="Genomic_DNA"/>
</dbReference>
<comment type="pathway">
    <text evidence="1 8">Lipid metabolism; fatty acid biosynthesis.</text>
</comment>
<keyword evidence="3 8" id="KW-0444">Lipid biosynthesis</keyword>
<dbReference type="FunFam" id="2.40.50.100:FF:000003">
    <property type="entry name" value="Acetyl-CoA carboxylase biotin carboxyl carrier protein"/>
    <property type="match status" value="1"/>
</dbReference>
<dbReference type="Proteomes" id="UP000696931">
    <property type="component" value="Unassembled WGS sequence"/>
</dbReference>
<evidence type="ECO:0000256" key="2">
    <source>
        <dbReference type="ARBA" id="ARBA00017562"/>
    </source>
</evidence>